<organism evidence="3 4">
    <name type="scientific">Meloidogyne enterolobii</name>
    <name type="common">Root-knot nematode worm</name>
    <name type="synonym">Meloidogyne mayaguensis</name>
    <dbReference type="NCBI Taxonomy" id="390850"/>
    <lineage>
        <taxon>Eukaryota</taxon>
        <taxon>Metazoa</taxon>
        <taxon>Ecdysozoa</taxon>
        <taxon>Nematoda</taxon>
        <taxon>Chromadorea</taxon>
        <taxon>Rhabditida</taxon>
        <taxon>Tylenchina</taxon>
        <taxon>Tylenchomorpha</taxon>
        <taxon>Tylenchoidea</taxon>
        <taxon>Meloidogynidae</taxon>
        <taxon>Meloidogyninae</taxon>
        <taxon>Meloidogyne</taxon>
    </lineage>
</organism>
<evidence type="ECO:0000313" key="4">
    <source>
        <dbReference type="Proteomes" id="UP000580250"/>
    </source>
</evidence>
<dbReference type="AlphaFoldDB" id="A0A6V7XG29"/>
<keyword evidence="1" id="KW-0175">Coiled coil</keyword>
<accession>A0A6V7XG29</accession>
<evidence type="ECO:0000256" key="2">
    <source>
        <dbReference type="SAM" id="MobiDB-lite"/>
    </source>
</evidence>
<evidence type="ECO:0000256" key="1">
    <source>
        <dbReference type="SAM" id="Coils"/>
    </source>
</evidence>
<sequence length="389" mass="44271">MGVGTHTPIMIDNEKENELINGTKQQNEISQKLPTIPGLAPNYQSPEIQIYHDQQRNAQISAVVLAAQQEVKSPSQLVTQVDQASKEELGQLLQKLQYENIELKRKIEERRKAIYTTNNFSHQATTSTPNLRIPVNNEDLEKIEIDSQQKQINIEDAHKIRAKSIGTVGLPTIFSQQTMLPPPRIQRPFPVPALHRQYSLGIQTSDPITEQTNDHLQQMTVLVEAQKLRLHQKRLEERGMVLEEQNKQLQQQLDRLQKLMEKKNEIILTPTQKRIDEVQTGIVSSTDAEDTDMEMLGINRKSIGGGLSSGQIGTEIRRNRMDRLRETVNELNKAMEHFVQFTQHCSAVSGTTAALRRDIENENGDDNEEENDELDSGTADQDCFEEKKD</sequence>
<dbReference type="Proteomes" id="UP000580250">
    <property type="component" value="Unassembled WGS sequence"/>
</dbReference>
<feature type="compositionally biased region" description="Acidic residues" evidence="2">
    <location>
        <begin position="361"/>
        <end position="375"/>
    </location>
</feature>
<name>A0A6V7XG29_MELEN</name>
<gene>
    <name evidence="3" type="ORF">MENT_LOCUS51485</name>
</gene>
<evidence type="ECO:0000313" key="3">
    <source>
        <dbReference type="EMBL" id="CAD2198195.1"/>
    </source>
</evidence>
<comment type="caution">
    <text evidence="3">The sequence shown here is derived from an EMBL/GenBank/DDBJ whole genome shotgun (WGS) entry which is preliminary data.</text>
</comment>
<dbReference type="OrthoDB" id="10057795at2759"/>
<dbReference type="EMBL" id="CAJEWN010001532">
    <property type="protein sequence ID" value="CAD2198195.1"/>
    <property type="molecule type" value="Genomic_DNA"/>
</dbReference>
<protein>
    <submittedName>
        <fullName evidence="3">Uncharacterized protein</fullName>
    </submittedName>
</protein>
<reference evidence="3 4" key="1">
    <citation type="submission" date="2020-08" db="EMBL/GenBank/DDBJ databases">
        <authorList>
            <person name="Koutsovoulos G."/>
            <person name="Danchin GJ E."/>
        </authorList>
    </citation>
    <scope>NUCLEOTIDE SEQUENCE [LARGE SCALE GENOMIC DNA]</scope>
</reference>
<proteinExistence type="predicted"/>
<feature type="coiled-coil region" evidence="1">
    <location>
        <begin position="86"/>
        <end position="113"/>
    </location>
</feature>
<feature type="region of interest" description="Disordered" evidence="2">
    <location>
        <begin position="360"/>
        <end position="389"/>
    </location>
</feature>
<feature type="coiled-coil region" evidence="1">
    <location>
        <begin position="232"/>
        <end position="269"/>
    </location>
</feature>